<dbReference type="OrthoDB" id="206339at2759"/>
<feature type="compositionally biased region" description="Acidic residues" evidence="2">
    <location>
        <begin position="25"/>
        <end position="34"/>
    </location>
</feature>
<gene>
    <name evidence="3" type="primary">RvY_11465-1</name>
    <name evidence="3" type="synonym">RvY_11465.1</name>
    <name evidence="3" type="ORF">RvY_11465</name>
</gene>
<feature type="region of interest" description="Disordered" evidence="2">
    <location>
        <begin position="610"/>
        <end position="632"/>
    </location>
</feature>
<feature type="region of interest" description="Disordered" evidence="2">
    <location>
        <begin position="768"/>
        <end position="808"/>
    </location>
</feature>
<feature type="coiled-coil region" evidence="1">
    <location>
        <begin position="251"/>
        <end position="343"/>
    </location>
</feature>
<evidence type="ECO:0000313" key="4">
    <source>
        <dbReference type="Proteomes" id="UP000186922"/>
    </source>
</evidence>
<comment type="caution">
    <text evidence="3">The sequence shown here is derived from an EMBL/GenBank/DDBJ whole genome shotgun (WGS) entry which is preliminary data.</text>
</comment>
<name>A0A1D1VNY7_RAMVA</name>
<evidence type="ECO:0000256" key="2">
    <source>
        <dbReference type="SAM" id="MobiDB-lite"/>
    </source>
</evidence>
<keyword evidence="4" id="KW-1185">Reference proteome</keyword>
<evidence type="ECO:0000256" key="1">
    <source>
        <dbReference type="SAM" id="Coils"/>
    </source>
</evidence>
<dbReference type="Proteomes" id="UP000186922">
    <property type="component" value="Unassembled WGS sequence"/>
</dbReference>
<feature type="region of interest" description="Disordered" evidence="2">
    <location>
        <begin position="694"/>
        <end position="738"/>
    </location>
</feature>
<feature type="region of interest" description="Disordered" evidence="2">
    <location>
        <begin position="661"/>
        <end position="681"/>
    </location>
</feature>
<dbReference type="Pfam" id="PF16045">
    <property type="entry name" value="LisH_2"/>
    <property type="match status" value="1"/>
</dbReference>
<feature type="region of interest" description="Disordered" evidence="2">
    <location>
        <begin position="1"/>
        <end position="34"/>
    </location>
</feature>
<dbReference type="STRING" id="947166.A0A1D1VNY7"/>
<feature type="coiled-coil region" evidence="1">
    <location>
        <begin position="542"/>
        <end position="576"/>
    </location>
</feature>
<accession>A0A1D1VNY7</accession>
<feature type="coiled-coil region" evidence="1">
    <location>
        <begin position="430"/>
        <end position="491"/>
    </location>
</feature>
<dbReference type="EMBL" id="BDGG01000006">
    <property type="protein sequence ID" value="GAV00644.1"/>
    <property type="molecule type" value="Genomic_DNA"/>
</dbReference>
<keyword evidence="1" id="KW-0175">Coiled coil</keyword>
<proteinExistence type="predicted"/>
<feature type="compositionally biased region" description="Polar residues" evidence="2">
    <location>
        <begin position="694"/>
        <end position="710"/>
    </location>
</feature>
<dbReference type="AlphaFoldDB" id="A0A1D1VNY7"/>
<feature type="compositionally biased region" description="Polar residues" evidence="2">
    <location>
        <begin position="661"/>
        <end position="676"/>
    </location>
</feature>
<organism evidence="3 4">
    <name type="scientific">Ramazzottius varieornatus</name>
    <name type="common">Water bear</name>
    <name type="synonym">Tardigrade</name>
    <dbReference type="NCBI Taxonomy" id="947166"/>
    <lineage>
        <taxon>Eukaryota</taxon>
        <taxon>Metazoa</taxon>
        <taxon>Ecdysozoa</taxon>
        <taxon>Tardigrada</taxon>
        <taxon>Eutardigrada</taxon>
        <taxon>Parachela</taxon>
        <taxon>Hypsibioidea</taxon>
        <taxon>Ramazzottiidae</taxon>
        <taxon>Ramazzottius</taxon>
    </lineage>
</organism>
<dbReference type="InterPro" id="IPR006594">
    <property type="entry name" value="LisH"/>
</dbReference>
<protein>
    <submittedName>
        <fullName evidence="3">Uncharacterized protein</fullName>
    </submittedName>
</protein>
<sequence>MEKLRNRDSRNDFSNNGIGRTSQQPEDDDPEIEEEEIDANNLRDTLLSQLESPYFSNRLRTQIKAQIRATLALQMAPKEVLTAKPPHQRSDPVRELANAIVAQHLLTSGCDFSLSVFLPESGLNGELHPMNLSDLLLYLRVRYPSFNERALAEDRSLLSLLVSHLPVSSDQITTRFGEALSVDNERANNTSNKSVQTERLKREQDFLDLELKYHQLKTRLGWRQGEIFDVEALLNKFGNNVASEVRKRTLNEFTQNSVKEIQSALEETNERHSRELLSITATWEARLQEAQTRYELLHQRLTNAEQKSFLERQEWLQKQEIAEKDEGKEKELMEARLRELDEKEREIVTRAKQLAEYGQSLVAKEGEIQRKVDQKVGELVRMKAKALDLREEKLRKDEASLTKLKDHLTRTIMTDSGEPDVTATEPRPFLQKIKSEFSRLHRENQKLKTRLATIADYENLKTQKGDLEREVKNLRSQLASVQHDLAQERQDHAATIRDLTEKLIQPDRRVEETRKEAESAKEKLMLDTLRWEAERGRFRAVLKERDREVEKLKEMVENLQEKVESVTAKLNRMQGLSSQASWMLMQNGQNSNHQQSAYAPAAVSSRLVPPFPAMDPLSGDESSSSHSSIADAKKRIKALEREASDMQAHFNQYRRYVTDQYQTPPKSLLQKGSSASLDRPEHPRKLLLTQYLLQDNSKSHTSPRSATSGTAGFREPNQASEHLTPPRGERGSPVTNGRVTPVYAGFSRGDFGTVRSLELELRDAERVSSNRSPRVETNPVTAAEIDRKVEEGSDGEAESETMGLEARMTADVRNLMAAAEENGEGGW</sequence>
<evidence type="ECO:0000313" key="3">
    <source>
        <dbReference type="EMBL" id="GAV00644.1"/>
    </source>
</evidence>
<reference evidence="3 4" key="1">
    <citation type="journal article" date="2016" name="Nat. Commun.">
        <title>Extremotolerant tardigrade genome and improved radiotolerance of human cultured cells by tardigrade-unique protein.</title>
        <authorList>
            <person name="Hashimoto T."/>
            <person name="Horikawa D.D."/>
            <person name="Saito Y."/>
            <person name="Kuwahara H."/>
            <person name="Kozuka-Hata H."/>
            <person name="Shin-I T."/>
            <person name="Minakuchi Y."/>
            <person name="Ohishi K."/>
            <person name="Motoyama A."/>
            <person name="Aizu T."/>
            <person name="Enomoto A."/>
            <person name="Kondo K."/>
            <person name="Tanaka S."/>
            <person name="Hara Y."/>
            <person name="Koshikawa S."/>
            <person name="Sagara H."/>
            <person name="Miura T."/>
            <person name="Yokobori S."/>
            <person name="Miyagawa K."/>
            <person name="Suzuki Y."/>
            <person name="Kubo T."/>
            <person name="Oyama M."/>
            <person name="Kohara Y."/>
            <person name="Fujiyama A."/>
            <person name="Arakawa K."/>
            <person name="Katayama T."/>
            <person name="Toyoda A."/>
            <person name="Kunieda T."/>
        </authorList>
    </citation>
    <scope>NUCLEOTIDE SEQUENCE [LARGE SCALE GENOMIC DNA]</scope>
    <source>
        <strain evidence="3 4">YOKOZUNA-1</strain>
    </source>
</reference>
<feature type="compositionally biased region" description="Basic and acidic residues" evidence="2">
    <location>
        <begin position="1"/>
        <end position="11"/>
    </location>
</feature>
<dbReference type="PROSITE" id="PS50896">
    <property type="entry name" value="LISH"/>
    <property type="match status" value="1"/>
</dbReference>